<evidence type="ECO:0000313" key="2">
    <source>
        <dbReference type="Proteomes" id="UP001283361"/>
    </source>
</evidence>
<reference evidence="1" key="1">
    <citation type="journal article" date="2023" name="G3 (Bethesda)">
        <title>A reference genome for the long-term kleptoplast-retaining sea slug Elysia crispata morphotype clarki.</title>
        <authorList>
            <person name="Eastman K.E."/>
            <person name="Pendleton A.L."/>
            <person name="Shaikh M.A."/>
            <person name="Suttiyut T."/>
            <person name="Ogas R."/>
            <person name="Tomko P."/>
            <person name="Gavelis G."/>
            <person name="Widhalm J.R."/>
            <person name="Wisecaver J.H."/>
        </authorList>
    </citation>
    <scope>NUCLEOTIDE SEQUENCE</scope>
    <source>
        <strain evidence="1">ECLA1</strain>
    </source>
</reference>
<name>A0AAE0YHY1_9GAST</name>
<dbReference type="Proteomes" id="UP001283361">
    <property type="component" value="Unassembled WGS sequence"/>
</dbReference>
<proteinExistence type="predicted"/>
<keyword evidence="2" id="KW-1185">Reference proteome</keyword>
<accession>A0AAE0YHY1</accession>
<evidence type="ECO:0000313" key="1">
    <source>
        <dbReference type="EMBL" id="KAK3745563.1"/>
    </source>
</evidence>
<dbReference type="EMBL" id="JAWDGP010006215">
    <property type="protein sequence ID" value="KAK3745563.1"/>
    <property type="molecule type" value="Genomic_DNA"/>
</dbReference>
<organism evidence="1 2">
    <name type="scientific">Elysia crispata</name>
    <name type="common">lettuce slug</name>
    <dbReference type="NCBI Taxonomy" id="231223"/>
    <lineage>
        <taxon>Eukaryota</taxon>
        <taxon>Metazoa</taxon>
        <taxon>Spiralia</taxon>
        <taxon>Lophotrochozoa</taxon>
        <taxon>Mollusca</taxon>
        <taxon>Gastropoda</taxon>
        <taxon>Heterobranchia</taxon>
        <taxon>Euthyneura</taxon>
        <taxon>Panpulmonata</taxon>
        <taxon>Sacoglossa</taxon>
        <taxon>Placobranchoidea</taxon>
        <taxon>Plakobranchidae</taxon>
        <taxon>Elysia</taxon>
    </lineage>
</organism>
<gene>
    <name evidence="1" type="ORF">RRG08_040238</name>
</gene>
<sequence length="101" mass="11246">MKPVRYSHTLNVGDSSASTLTQAHVTDTIEQNDNCRHSPSALALDFLDPQQQRNSPWSQRALLSHHIGTSRADSDRATPPELFVNYVISDSVIKLSDRLCD</sequence>
<dbReference type="AlphaFoldDB" id="A0AAE0YHY1"/>
<comment type="caution">
    <text evidence="1">The sequence shown here is derived from an EMBL/GenBank/DDBJ whole genome shotgun (WGS) entry which is preliminary data.</text>
</comment>
<protein>
    <submittedName>
        <fullName evidence="1">Uncharacterized protein</fullName>
    </submittedName>
</protein>